<name>A0A1I0SA85_9BACT</name>
<dbReference type="SUPFAM" id="SSF49464">
    <property type="entry name" value="Carboxypeptidase regulatory domain-like"/>
    <property type="match status" value="1"/>
</dbReference>
<dbReference type="InterPro" id="IPR043741">
    <property type="entry name" value="DUF5686"/>
</dbReference>
<dbReference type="Pfam" id="PF18939">
    <property type="entry name" value="DUF5686"/>
    <property type="match status" value="1"/>
</dbReference>
<dbReference type="OrthoDB" id="983143at2"/>
<dbReference type="InterPro" id="IPR008969">
    <property type="entry name" value="CarboxyPept-like_regulatory"/>
</dbReference>
<evidence type="ECO:0000313" key="2">
    <source>
        <dbReference type="Proteomes" id="UP000199310"/>
    </source>
</evidence>
<dbReference type="STRING" id="29529.SAMN04488122_5467"/>
<gene>
    <name evidence="1" type="ORF">SAMN04488122_5467</name>
</gene>
<keyword evidence="2" id="KW-1185">Reference proteome</keyword>
<accession>A0A1I0SA85</accession>
<proteinExistence type="predicted"/>
<sequence length="838" mass="96147">MRSTYNCIGNPWIFCFCLLFIVMKIHAQQPLMVTGKVVSKFTEEPLPFATVYWKAAGFGCMTDSVGGFSLKRSHRAIDTLVVRYVGHHLAFVPAPVAYSQPVLLIQLETIMKDVVEVKEKMNRGLIWWRKIVANKPQNAPGHYDTYYAELYNKLEIDIANLHKTKWQHSPMLQPFRFLLEQVDTTSESQPFLPVFLSESISDYYVVAAPPRVREEIKALHSSGIRNESVMEYLGGINQKINSYQDYMQIFGREFVSPVGVTGNKYYDYKALDTVWQNGSQYFHLAFTPKREGENLFKGDCWIHAGTWALQRISMSVAGAVNINFVKRLDIIQVFAPLNEKEWVSVKDKFIVELAPMGKDKATFIARKTSYAQKIKVNDSSIAVRINKNRNKEEVVIADTATTTGNEYWQQSRPEALTGNEILAAGLIDTLKSMPAFKRLCDKATLLFDGHIKMGKVEIGPWYKWVSRNPVEGLRLRFDLGTTAAFSQRLRLYGYLAYGTRDESLKGKMGMSWDLPGNGEYTLLVSYKDDLDNRQRGFNNEEVSLDNIFGQAVRRRGIPQKFIREKEMKLSVIKKLPFNFSVEGTVIHSSFSTFAPLPPQKIFLRDEDAGNVVNAEGQLKIRYAPGEREIHTLRKTRRIRSQLPVVEARWTIAPQGVLGSKYSYEKLDLSVSHRFRIPQWGRVSYMVYGGKFFADRLPFMLLQIHPGNETYYYNKESFSLMNKYEFISDRYAGVNIEHTFDGKLLNLLPFMRKTGIRQFWNVKSVVGDLSPANRIYNRIEYPGYGMRSFKGNVYTEVGTGLDNIFHFFRVDAVWRLYPNGAATSHKSNFGIFGSFRLQF</sequence>
<dbReference type="Proteomes" id="UP000199310">
    <property type="component" value="Unassembled WGS sequence"/>
</dbReference>
<dbReference type="EMBL" id="FOJG01000002">
    <property type="protein sequence ID" value="SEW53449.1"/>
    <property type="molecule type" value="Genomic_DNA"/>
</dbReference>
<evidence type="ECO:0000313" key="1">
    <source>
        <dbReference type="EMBL" id="SEW53449.1"/>
    </source>
</evidence>
<dbReference type="AlphaFoldDB" id="A0A1I0SA85"/>
<reference evidence="2" key="1">
    <citation type="submission" date="2016-10" db="EMBL/GenBank/DDBJ databases">
        <authorList>
            <person name="Varghese N."/>
            <person name="Submissions S."/>
        </authorList>
    </citation>
    <scope>NUCLEOTIDE SEQUENCE [LARGE SCALE GENOMIC DNA]</scope>
    <source>
        <strain evidence="2">DSM 3695</strain>
    </source>
</reference>
<organism evidence="1 2">
    <name type="scientific">Chitinophaga arvensicola</name>
    <dbReference type="NCBI Taxonomy" id="29529"/>
    <lineage>
        <taxon>Bacteria</taxon>
        <taxon>Pseudomonadati</taxon>
        <taxon>Bacteroidota</taxon>
        <taxon>Chitinophagia</taxon>
        <taxon>Chitinophagales</taxon>
        <taxon>Chitinophagaceae</taxon>
        <taxon>Chitinophaga</taxon>
    </lineage>
</organism>
<dbReference type="Pfam" id="PF13715">
    <property type="entry name" value="CarbopepD_reg_2"/>
    <property type="match status" value="1"/>
</dbReference>
<protein>
    <submittedName>
        <fullName evidence="1">CarboxypepD_reg-like domain-containing protein</fullName>
    </submittedName>
</protein>